<organism evidence="2 3">
    <name type="scientific">Nocardia higoensis</name>
    <dbReference type="NCBI Taxonomy" id="228599"/>
    <lineage>
        <taxon>Bacteria</taxon>
        <taxon>Bacillati</taxon>
        <taxon>Actinomycetota</taxon>
        <taxon>Actinomycetes</taxon>
        <taxon>Mycobacteriales</taxon>
        <taxon>Nocardiaceae</taxon>
        <taxon>Nocardia</taxon>
    </lineage>
</organism>
<gene>
    <name evidence="2" type="ORF">IU449_01715</name>
</gene>
<reference evidence="2 3" key="1">
    <citation type="submission" date="2020-10" db="EMBL/GenBank/DDBJ databases">
        <title>Identification of Nocardia species via Next-generation sequencing and recognition of intraspecies genetic diversity.</title>
        <authorList>
            <person name="Li P."/>
            <person name="Li P."/>
            <person name="Lu B."/>
        </authorList>
    </citation>
    <scope>NUCLEOTIDE SEQUENCE [LARGE SCALE GENOMIC DNA]</scope>
    <source>
        <strain evidence="2 3">BJ06-0143</strain>
    </source>
</reference>
<name>A0ABS0D453_9NOCA</name>
<accession>A0ABS0D453</accession>
<sequence>MPVPRVARAVAVCACAAGVSLGVAPAATAAVTGVKALPNLSFGAATNYGTGCTATIQAYVTDPVAPVHFYDNGTALATVAPTGGVALLTWIPATPGAHRISVVQSSDPAVSRHVDLPVGYGEPVGVGCAVFGG</sequence>
<keyword evidence="3" id="KW-1185">Reference proteome</keyword>
<feature type="signal peptide" evidence="1">
    <location>
        <begin position="1"/>
        <end position="29"/>
    </location>
</feature>
<comment type="caution">
    <text evidence="2">The sequence shown here is derived from an EMBL/GenBank/DDBJ whole genome shotgun (WGS) entry which is preliminary data.</text>
</comment>
<dbReference type="Proteomes" id="UP000707731">
    <property type="component" value="Unassembled WGS sequence"/>
</dbReference>
<evidence type="ECO:0000256" key="1">
    <source>
        <dbReference type="SAM" id="SignalP"/>
    </source>
</evidence>
<feature type="chain" id="PRO_5047092453" evidence="1">
    <location>
        <begin position="30"/>
        <end position="133"/>
    </location>
</feature>
<evidence type="ECO:0000313" key="3">
    <source>
        <dbReference type="Proteomes" id="UP000707731"/>
    </source>
</evidence>
<proteinExistence type="predicted"/>
<dbReference type="EMBL" id="JADLQN010000001">
    <property type="protein sequence ID" value="MBF6353277.1"/>
    <property type="molecule type" value="Genomic_DNA"/>
</dbReference>
<keyword evidence="1" id="KW-0732">Signal</keyword>
<dbReference type="RefSeq" id="WP_228803629.1">
    <property type="nucleotide sequence ID" value="NZ_JADLQN010000001.1"/>
</dbReference>
<evidence type="ECO:0000313" key="2">
    <source>
        <dbReference type="EMBL" id="MBF6353277.1"/>
    </source>
</evidence>
<protein>
    <submittedName>
        <fullName evidence="2">Ig-like domain repeat protein</fullName>
    </submittedName>
</protein>